<dbReference type="GO" id="GO:0009247">
    <property type="term" value="P:glycolipid biosynthetic process"/>
    <property type="evidence" value="ECO:0007669"/>
    <property type="project" value="InterPro"/>
</dbReference>
<comment type="similarity">
    <text evidence="1">Belongs to the glycosyltransferase 28 family.</text>
</comment>
<accession>A0AAP8T8K3</accession>
<comment type="caution">
    <text evidence="5">The sequence shown here is derived from an EMBL/GenBank/DDBJ whole genome shotgun (WGS) entry which is preliminary data.</text>
</comment>
<dbReference type="EMBL" id="PJKN01000006">
    <property type="protein sequence ID" value="PNC53938.1"/>
    <property type="molecule type" value="Genomic_DNA"/>
</dbReference>
<evidence type="ECO:0000313" key="6">
    <source>
        <dbReference type="Proteomes" id="UP000235914"/>
    </source>
</evidence>
<proteinExistence type="inferred from homology"/>
<evidence type="ECO:0000256" key="3">
    <source>
        <dbReference type="ARBA" id="ARBA00022679"/>
    </source>
</evidence>
<dbReference type="SUPFAM" id="SSF53756">
    <property type="entry name" value="UDP-Glycosyltransferase/glycogen phosphorylase"/>
    <property type="match status" value="1"/>
</dbReference>
<sequence>MERNIGIPCSMQKGRLPRILIVTAGYGEGHNSAARGVRDALAGRAEVLVTDLCAEAMPRMFGLTRAAYLWMISRMPRLWKLMYEVSDRRNMAEKPVRGIAPVERLLERLLREWKPDAVVCTYMVYPYMLDSLASRTGRAVPYLTVVTDSFVINKSWLCSKSPLWAVTDPWTRAIMEEKGLPQDRLRVTGFPVNPVLGALAKEHPLSWKEGEPFRVLYFAQRSARHARAELAGMLDANPALHVTCILGRRFRRIYPRIRDLRARYGRRLTVRGWTRRVPSYLAASHVVVGKAGGATVHEVLAAARPMLVNFLLPGQEEGNTRLLEKLGGGGHVPDVRALASALQEMMADGGAQWRRMHENLLRAGMTGGSGRIADLALKLAEEHTN</sequence>
<dbReference type="InterPro" id="IPR050519">
    <property type="entry name" value="Glycosyltransf_28_UgtP"/>
</dbReference>
<dbReference type="GO" id="GO:0016020">
    <property type="term" value="C:membrane"/>
    <property type="evidence" value="ECO:0007669"/>
    <property type="project" value="GOC"/>
</dbReference>
<dbReference type="PANTHER" id="PTHR43025">
    <property type="entry name" value="MONOGALACTOSYLDIACYLGLYCEROL SYNTHASE"/>
    <property type="match status" value="1"/>
</dbReference>
<dbReference type="Gene3D" id="3.40.50.2000">
    <property type="entry name" value="Glycogen Phosphorylase B"/>
    <property type="match status" value="1"/>
</dbReference>
<dbReference type="Proteomes" id="UP000235914">
    <property type="component" value="Unassembled WGS sequence"/>
</dbReference>
<organism evidence="5 6">
    <name type="scientific">Akkermansia muciniphila</name>
    <dbReference type="NCBI Taxonomy" id="239935"/>
    <lineage>
        <taxon>Bacteria</taxon>
        <taxon>Pseudomonadati</taxon>
        <taxon>Verrucomicrobiota</taxon>
        <taxon>Verrucomicrobiia</taxon>
        <taxon>Verrucomicrobiales</taxon>
        <taxon>Akkermansiaceae</taxon>
        <taxon>Akkermansia</taxon>
    </lineage>
</organism>
<dbReference type="AlphaFoldDB" id="A0AAP8T8K3"/>
<gene>
    <name evidence="5" type="ORF">CXU09_10050</name>
</gene>
<name>A0AAP8T8K3_9BACT</name>
<dbReference type="Pfam" id="PF06925">
    <property type="entry name" value="MGDG_synth"/>
    <property type="match status" value="1"/>
</dbReference>
<evidence type="ECO:0000313" key="5">
    <source>
        <dbReference type="EMBL" id="PNC53938.1"/>
    </source>
</evidence>
<dbReference type="PANTHER" id="PTHR43025:SF3">
    <property type="entry name" value="MONOGALACTOSYLDIACYLGLYCEROL SYNTHASE 1, CHLOROPLASTIC"/>
    <property type="match status" value="1"/>
</dbReference>
<dbReference type="InterPro" id="IPR009695">
    <property type="entry name" value="Diacylglyc_glucosyltr_N"/>
</dbReference>
<evidence type="ECO:0000256" key="1">
    <source>
        <dbReference type="ARBA" id="ARBA00006962"/>
    </source>
</evidence>
<keyword evidence="3" id="KW-0808">Transferase</keyword>
<evidence type="ECO:0000256" key="2">
    <source>
        <dbReference type="ARBA" id="ARBA00022676"/>
    </source>
</evidence>
<evidence type="ECO:0000259" key="4">
    <source>
        <dbReference type="Pfam" id="PF06925"/>
    </source>
</evidence>
<reference evidence="5 6" key="1">
    <citation type="journal article" date="2017" name="BMC Genomics">
        <title>Genome sequencing of 39 Akkermansia muciniphila isolates reveals its population structure, genomic and functional diverisity, and global distribution in mammalian gut microbiotas.</title>
        <authorList>
            <person name="Guo X."/>
            <person name="Li S."/>
            <person name="Zhang J."/>
            <person name="Wu F."/>
            <person name="Li X."/>
            <person name="Wu D."/>
            <person name="Zhang M."/>
            <person name="Ou Z."/>
            <person name="Jie Z."/>
            <person name="Yan Q."/>
            <person name="Li P."/>
            <person name="Yi J."/>
            <person name="Peng Y."/>
        </authorList>
    </citation>
    <scope>NUCLEOTIDE SEQUENCE [LARGE SCALE GENOMIC DNA]</scope>
    <source>
        <strain evidence="5 6">GP43</strain>
    </source>
</reference>
<protein>
    <recommendedName>
        <fullName evidence="4">Diacylglycerol glucosyltransferase N-terminal domain-containing protein</fullName>
    </recommendedName>
</protein>
<feature type="domain" description="Diacylglycerol glucosyltransferase N-terminal" evidence="4">
    <location>
        <begin position="30"/>
        <end position="192"/>
    </location>
</feature>
<keyword evidence="2" id="KW-0328">Glycosyltransferase</keyword>
<dbReference type="GO" id="GO:0016758">
    <property type="term" value="F:hexosyltransferase activity"/>
    <property type="evidence" value="ECO:0007669"/>
    <property type="project" value="InterPro"/>
</dbReference>